<protein>
    <recommendedName>
        <fullName evidence="3">CHAT domain-containing protein</fullName>
    </recommendedName>
</protein>
<gene>
    <name evidence="1" type="ORF">EDB92DRAFT_260141</name>
</gene>
<evidence type="ECO:0008006" key="3">
    <source>
        <dbReference type="Google" id="ProtNLM"/>
    </source>
</evidence>
<dbReference type="Proteomes" id="UP001201163">
    <property type="component" value="Unassembled WGS sequence"/>
</dbReference>
<proteinExistence type="predicted"/>
<reference evidence="1" key="1">
    <citation type="submission" date="2022-01" db="EMBL/GenBank/DDBJ databases">
        <title>Comparative genomics reveals a dynamic genome evolution in the ectomycorrhizal milk-cap (Lactarius) mushrooms.</title>
        <authorList>
            <consortium name="DOE Joint Genome Institute"/>
            <person name="Lebreton A."/>
            <person name="Tang N."/>
            <person name="Kuo A."/>
            <person name="LaButti K."/>
            <person name="Drula E."/>
            <person name="Barry K."/>
            <person name="Clum A."/>
            <person name="Lipzen A."/>
            <person name="Mousain D."/>
            <person name="Ng V."/>
            <person name="Wang R."/>
            <person name="Wang X."/>
            <person name="Dai Y."/>
            <person name="Henrissat B."/>
            <person name="Grigoriev I.V."/>
            <person name="Guerin-Laguette A."/>
            <person name="Yu F."/>
            <person name="Martin F.M."/>
        </authorList>
    </citation>
    <scope>NUCLEOTIDE SEQUENCE</scope>
    <source>
        <strain evidence="1">QP</strain>
    </source>
</reference>
<organism evidence="1 2">
    <name type="scientific">Lactarius akahatsu</name>
    <dbReference type="NCBI Taxonomy" id="416441"/>
    <lineage>
        <taxon>Eukaryota</taxon>
        <taxon>Fungi</taxon>
        <taxon>Dikarya</taxon>
        <taxon>Basidiomycota</taxon>
        <taxon>Agaricomycotina</taxon>
        <taxon>Agaricomycetes</taxon>
        <taxon>Russulales</taxon>
        <taxon>Russulaceae</taxon>
        <taxon>Lactarius</taxon>
    </lineage>
</organism>
<evidence type="ECO:0000313" key="2">
    <source>
        <dbReference type="Proteomes" id="UP001201163"/>
    </source>
</evidence>
<sequence length="133" mass="14580">MDLYVCSYAPTISALIESRKLGSQLEALHEPSLLLVARPKNLHGAQDEINVVQAVGSPVTTLLSEKATLITAVEGLRDHRFVHFGCHGLLETGKTIRCFVRTSPETISPYSRSSDLNVPQRNLHSFLLATLLS</sequence>
<accession>A0AAD4Q3D4</accession>
<name>A0AAD4Q3D4_9AGAM</name>
<evidence type="ECO:0000313" key="1">
    <source>
        <dbReference type="EMBL" id="KAH8980779.1"/>
    </source>
</evidence>
<dbReference type="EMBL" id="JAKELL010000130">
    <property type="protein sequence ID" value="KAH8980779.1"/>
    <property type="molecule type" value="Genomic_DNA"/>
</dbReference>
<comment type="caution">
    <text evidence="1">The sequence shown here is derived from an EMBL/GenBank/DDBJ whole genome shotgun (WGS) entry which is preliminary data.</text>
</comment>
<keyword evidence="2" id="KW-1185">Reference proteome</keyword>
<dbReference type="AlphaFoldDB" id="A0AAD4Q3D4"/>